<sequence length="103" mass="11065">MLPHRLVFLEASSGPGVPSAEAGFLSVRPGVVGQLKFECTQGICQDESVVESQRSALVSVCSSAEVTYAGVKVVPRSASVSPRLDPVVYSEVKKRQDRPPRCY</sequence>
<protein>
    <submittedName>
        <fullName evidence="1">Uncharacterized protein</fullName>
    </submittedName>
</protein>
<name>A0AAV2JG14_KNICA</name>
<keyword evidence="2" id="KW-1185">Reference proteome</keyword>
<gene>
    <name evidence="1" type="ORF">KC01_LOCUS5983</name>
</gene>
<dbReference type="Proteomes" id="UP001497482">
    <property type="component" value="Chromosome 11"/>
</dbReference>
<evidence type="ECO:0000313" key="2">
    <source>
        <dbReference type="Proteomes" id="UP001497482"/>
    </source>
</evidence>
<evidence type="ECO:0000313" key="1">
    <source>
        <dbReference type="EMBL" id="CAL1574239.1"/>
    </source>
</evidence>
<reference evidence="1 2" key="1">
    <citation type="submission" date="2024-04" db="EMBL/GenBank/DDBJ databases">
        <authorList>
            <person name="Waldvogel A.-M."/>
            <person name="Schoenle A."/>
        </authorList>
    </citation>
    <scope>NUCLEOTIDE SEQUENCE [LARGE SCALE GENOMIC DNA]</scope>
</reference>
<accession>A0AAV2JG14</accession>
<organism evidence="1 2">
    <name type="scientific">Knipowitschia caucasica</name>
    <name type="common">Caucasian dwarf goby</name>
    <name type="synonym">Pomatoschistus caucasicus</name>
    <dbReference type="NCBI Taxonomy" id="637954"/>
    <lineage>
        <taxon>Eukaryota</taxon>
        <taxon>Metazoa</taxon>
        <taxon>Chordata</taxon>
        <taxon>Craniata</taxon>
        <taxon>Vertebrata</taxon>
        <taxon>Euteleostomi</taxon>
        <taxon>Actinopterygii</taxon>
        <taxon>Neopterygii</taxon>
        <taxon>Teleostei</taxon>
        <taxon>Neoteleostei</taxon>
        <taxon>Acanthomorphata</taxon>
        <taxon>Gobiaria</taxon>
        <taxon>Gobiiformes</taxon>
        <taxon>Gobioidei</taxon>
        <taxon>Gobiidae</taxon>
        <taxon>Gobiinae</taxon>
        <taxon>Knipowitschia</taxon>
    </lineage>
</organism>
<dbReference type="EMBL" id="OZ035833">
    <property type="protein sequence ID" value="CAL1574239.1"/>
    <property type="molecule type" value="Genomic_DNA"/>
</dbReference>
<proteinExistence type="predicted"/>
<dbReference type="AlphaFoldDB" id="A0AAV2JG14"/>